<feature type="non-terminal residue" evidence="2">
    <location>
        <position position="385"/>
    </location>
</feature>
<dbReference type="PANTHER" id="PTHR32063">
    <property type="match status" value="1"/>
</dbReference>
<comment type="caution">
    <text evidence="2">The sequence shown here is derived from an EMBL/GenBank/DDBJ whole genome shotgun (WGS) entry which is preliminary data.</text>
</comment>
<accession>A0A7V2AV01</accession>
<dbReference type="SUPFAM" id="SSF82714">
    <property type="entry name" value="Multidrug efflux transporter AcrB TolC docking domain, DN and DC subdomains"/>
    <property type="match status" value="1"/>
</dbReference>
<feature type="transmembrane region" description="Helical" evidence="1">
    <location>
        <begin position="360"/>
        <end position="376"/>
    </location>
</feature>
<keyword evidence="1" id="KW-0812">Transmembrane</keyword>
<dbReference type="GO" id="GO:0005886">
    <property type="term" value="C:plasma membrane"/>
    <property type="evidence" value="ECO:0007669"/>
    <property type="project" value="TreeGrafter"/>
</dbReference>
<dbReference type="Proteomes" id="UP000886069">
    <property type="component" value="Unassembled WGS sequence"/>
</dbReference>
<protein>
    <submittedName>
        <fullName evidence="2">Efflux RND transporter permease subunit</fullName>
    </submittedName>
</protein>
<dbReference type="Pfam" id="PF00873">
    <property type="entry name" value="ACR_tran"/>
    <property type="match status" value="2"/>
</dbReference>
<dbReference type="Gene3D" id="3.30.2090.10">
    <property type="entry name" value="Multidrug efflux transporter AcrB TolC docking domain, DN and DC subdomains"/>
    <property type="match status" value="1"/>
</dbReference>
<sequence>MRKISDFSVSHPVTVTMIVLGVILLGWISFQRLGIDLFPDLNNPRLFVEISAGERPPEEMEKQYVDPIENMIFTQKGITGVSSAIRVGAARITVEYGWDMDMDEAFLNLQKAAAGFGQGDSDVEITITQHDPNSDPVMTAALVNPEVTDMDGPRRIAENYIRNELVRIEGIAGVEISGGETKEVIVRTDPYMLEAYGLTVDGIAATIRNYNVEASGGTVTEMGTSYLIKGVSVMETIDDIREIILAWKEPAEGQQLTGGQQSSRGQAGGAASADKAPVFLRDVADVSLGNREPDNIVRLNGTRCLGLSIFKEMRFNTVEASRNIREALGRIEKALPGYEIVVIQDQGRFINSSIGEVRQTALFGIFLAVLILYVFLRRLGTTAII</sequence>
<dbReference type="AlphaFoldDB" id="A0A7V2AV01"/>
<evidence type="ECO:0000256" key="1">
    <source>
        <dbReference type="SAM" id="Phobius"/>
    </source>
</evidence>
<gene>
    <name evidence="2" type="ORF">ENO08_04855</name>
</gene>
<dbReference type="GO" id="GO:0042910">
    <property type="term" value="F:xenobiotic transmembrane transporter activity"/>
    <property type="evidence" value="ECO:0007669"/>
    <property type="project" value="TreeGrafter"/>
</dbReference>
<dbReference type="InterPro" id="IPR027463">
    <property type="entry name" value="AcrB_DN_DC_subdom"/>
</dbReference>
<name>A0A7V2AV01_UNCEI</name>
<dbReference type="Gene3D" id="3.30.70.1430">
    <property type="entry name" value="Multidrug efflux transporter AcrB pore domain"/>
    <property type="match status" value="1"/>
</dbReference>
<dbReference type="Gene3D" id="1.20.1640.10">
    <property type="entry name" value="Multidrug efflux transporter AcrB transmembrane domain"/>
    <property type="match status" value="1"/>
</dbReference>
<dbReference type="Gene3D" id="3.30.70.1320">
    <property type="entry name" value="Multidrug efflux transporter AcrB pore domain like"/>
    <property type="match status" value="1"/>
</dbReference>
<keyword evidence="1" id="KW-0472">Membrane</keyword>
<dbReference type="PANTHER" id="PTHR32063:SF0">
    <property type="entry name" value="SWARMING MOTILITY PROTEIN SWRC"/>
    <property type="match status" value="1"/>
</dbReference>
<dbReference type="InterPro" id="IPR001036">
    <property type="entry name" value="Acrflvin-R"/>
</dbReference>
<evidence type="ECO:0000313" key="2">
    <source>
        <dbReference type="EMBL" id="HER43770.1"/>
    </source>
</evidence>
<dbReference type="PRINTS" id="PR00702">
    <property type="entry name" value="ACRIFLAVINRP"/>
</dbReference>
<proteinExistence type="predicted"/>
<feature type="transmembrane region" description="Helical" evidence="1">
    <location>
        <begin position="12"/>
        <end position="30"/>
    </location>
</feature>
<dbReference type="SUPFAM" id="SSF82693">
    <property type="entry name" value="Multidrug efflux transporter AcrB pore domain, PN1, PN2, PC1 and PC2 subdomains"/>
    <property type="match status" value="2"/>
</dbReference>
<reference evidence="2" key="1">
    <citation type="journal article" date="2020" name="mSystems">
        <title>Genome- and Community-Level Interaction Insights into Carbon Utilization and Element Cycling Functions of Hydrothermarchaeota in Hydrothermal Sediment.</title>
        <authorList>
            <person name="Zhou Z."/>
            <person name="Liu Y."/>
            <person name="Xu W."/>
            <person name="Pan J."/>
            <person name="Luo Z.H."/>
            <person name="Li M."/>
        </authorList>
    </citation>
    <scope>NUCLEOTIDE SEQUENCE [LARGE SCALE GENOMIC DNA]</scope>
    <source>
        <strain evidence="2">SpSt-1233</strain>
    </source>
</reference>
<organism evidence="2">
    <name type="scientific">Eiseniibacteriota bacterium</name>
    <dbReference type="NCBI Taxonomy" id="2212470"/>
    <lineage>
        <taxon>Bacteria</taxon>
        <taxon>Candidatus Eiseniibacteriota</taxon>
    </lineage>
</organism>
<dbReference type="EMBL" id="DSEC01000339">
    <property type="protein sequence ID" value="HER43770.1"/>
    <property type="molecule type" value="Genomic_DNA"/>
</dbReference>
<keyword evidence="1" id="KW-1133">Transmembrane helix</keyword>